<evidence type="ECO:0000256" key="1">
    <source>
        <dbReference type="ARBA" id="ARBA00004141"/>
    </source>
</evidence>
<dbReference type="EMBL" id="JSAM01000026">
    <property type="protein sequence ID" value="KIA78331.1"/>
    <property type="molecule type" value="Genomic_DNA"/>
</dbReference>
<dbReference type="Pfam" id="PF07690">
    <property type="entry name" value="MFS_1"/>
    <property type="match status" value="1"/>
</dbReference>
<keyword evidence="2" id="KW-0813">Transport</keyword>
<feature type="transmembrane region" description="Helical" evidence="6">
    <location>
        <begin position="140"/>
        <end position="164"/>
    </location>
</feature>
<dbReference type="PANTHER" id="PTHR23502">
    <property type="entry name" value="MAJOR FACILITATOR SUPERFAMILY"/>
    <property type="match status" value="1"/>
</dbReference>
<feature type="transmembrane region" description="Helical" evidence="6">
    <location>
        <begin position="50"/>
        <end position="70"/>
    </location>
</feature>
<keyword evidence="3 6" id="KW-0812">Transmembrane</keyword>
<dbReference type="GO" id="GO:0015385">
    <property type="term" value="F:sodium:proton antiporter activity"/>
    <property type="evidence" value="ECO:0007669"/>
    <property type="project" value="TreeGrafter"/>
</dbReference>
<dbReference type="AlphaFoldDB" id="A0A0C1C4A3"/>
<evidence type="ECO:0000256" key="6">
    <source>
        <dbReference type="SAM" id="Phobius"/>
    </source>
</evidence>
<evidence type="ECO:0000313" key="8">
    <source>
        <dbReference type="EMBL" id="KIA78331.1"/>
    </source>
</evidence>
<dbReference type="PROSITE" id="PS50850">
    <property type="entry name" value="MFS"/>
    <property type="match status" value="1"/>
</dbReference>
<evidence type="ECO:0000256" key="5">
    <source>
        <dbReference type="ARBA" id="ARBA00023136"/>
    </source>
</evidence>
<reference evidence="8 9" key="1">
    <citation type="journal article" date="2014" name="Mol. Biol. Evol.">
        <title>Massive expansion of Ubiquitination-related gene families within the Chlamydiae.</title>
        <authorList>
            <person name="Domman D."/>
            <person name="Collingro A."/>
            <person name="Lagkouvardos I."/>
            <person name="Gehre L."/>
            <person name="Weinmaier T."/>
            <person name="Rattei T."/>
            <person name="Subtil A."/>
            <person name="Horn M."/>
        </authorList>
    </citation>
    <scope>NUCLEOTIDE SEQUENCE [LARGE SCALE GENOMIC DNA]</scope>
    <source>
        <strain evidence="8 9">OEW1</strain>
    </source>
</reference>
<gene>
    <name evidence="8" type="ORF">DB43_EF00130</name>
</gene>
<evidence type="ECO:0000313" key="9">
    <source>
        <dbReference type="Proteomes" id="UP000031307"/>
    </source>
</evidence>
<evidence type="ECO:0000259" key="7">
    <source>
        <dbReference type="PROSITE" id="PS50850"/>
    </source>
</evidence>
<evidence type="ECO:0000256" key="2">
    <source>
        <dbReference type="ARBA" id="ARBA00022448"/>
    </source>
</evidence>
<organism evidence="8 9">
    <name type="scientific">Parachlamydia acanthamoebae</name>
    <dbReference type="NCBI Taxonomy" id="83552"/>
    <lineage>
        <taxon>Bacteria</taxon>
        <taxon>Pseudomonadati</taxon>
        <taxon>Chlamydiota</taxon>
        <taxon>Chlamydiia</taxon>
        <taxon>Parachlamydiales</taxon>
        <taxon>Parachlamydiaceae</taxon>
        <taxon>Parachlamydia</taxon>
    </lineage>
</organism>
<comment type="caution">
    <text evidence="8">The sequence shown here is derived from an EMBL/GenBank/DDBJ whole genome shotgun (WGS) entry which is preliminary data.</text>
</comment>
<dbReference type="PATRIC" id="fig|83552.4.peg.451"/>
<dbReference type="GO" id="GO:0005886">
    <property type="term" value="C:plasma membrane"/>
    <property type="evidence" value="ECO:0007669"/>
    <property type="project" value="TreeGrafter"/>
</dbReference>
<dbReference type="Gene3D" id="1.20.1720.10">
    <property type="entry name" value="Multidrug resistance protein D"/>
    <property type="match status" value="1"/>
</dbReference>
<dbReference type="GO" id="GO:1990961">
    <property type="term" value="P:xenobiotic detoxification by transmembrane export across the plasma membrane"/>
    <property type="evidence" value="ECO:0007669"/>
    <property type="project" value="TreeGrafter"/>
</dbReference>
<feature type="transmembrane region" description="Helical" evidence="6">
    <location>
        <begin position="82"/>
        <end position="101"/>
    </location>
</feature>
<accession>A0A0C1C4A3</accession>
<dbReference type="PANTHER" id="PTHR23502:SF132">
    <property type="entry name" value="POLYAMINE TRANSPORTER 2-RELATED"/>
    <property type="match status" value="1"/>
</dbReference>
<feature type="domain" description="Major facilitator superfamily (MFS) profile" evidence="7">
    <location>
        <begin position="16"/>
        <end position="248"/>
    </location>
</feature>
<dbReference type="InterPro" id="IPR011701">
    <property type="entry name" value="MFS"/>
</dbReference>
<dbReference type="Proteomes" id="UP000031307">
    <property type="component" value="Unassembled WGS sequence"/>
</dbReference>
<protein>
    <recommendedName>
        <fullName evidence="7">Major facilitator superfamily (MFS) profile domain-containing protein</fullName>
    </recommendedName>
</protein>
<dbReference type="InterPro" id="IPR020846">
    <property type="entry name" value="MFS_dom"/>
</dbReference>
<dbReference type="InterPro" id="IPR036259">
    <property type="entry name" value="MFS_trans_sf"/>
</dbReference>
<feature type="transmembrane region" description="Helical" evidence="6">
    <location>
        <begin position="107"/>
        <end position="128"/>
    </location>
</feature>
<feature type="transmembrane region" description="Helical" evidence="6">
    <location>
        <begin position="170"/>
        <end position="190"/>
    </location>
</feature>
<dbReference type="SUPFAM" id="SSF103473">
    <property type="entry name" value="MFS general substrate transporter"/>
    <property type="match status" value="1"/>
</dbReference>
<keyword evidence="4 6" id="KW-1133">Transmembrane helix</keyword>
<sequence length="248" mass="28058">MFKIFINMKNYPTFKLIGILTPFVFSFAFGLDIYIPIIPQMVQIFDTTPALIQLTLSLFLFITGFGQLFVGPLTDHFGRRKILYASVIFFTLGSLTCASSHHIYGLIFGRIVSAFGACGMLVTAFAIIRDLFSGNENAKMYSFLNGGIGISPLFAPILGGYLSLYFGWKSIFIFLALIGTFAFFINQILIQETLEVDKRTKVSRSIFKRYVQIFSHKQFLVHAVIAGLAESVLFCFFFHLSFHHHQFT</sequence>
<comment type="subcellular location">
    <subcellularLocation>
        <location evidence="1">Membrane</location>
        <topology evidence="1">Multi-pass membrane protein</topology>
    </subcellularLocation>
</comment>
<keyword evidence="5 6" id="KW-0472">Membrane</keyword>
<name>A0A0C1C4A3_9BACT</name>
<feature type="transmembrane region" description="Helical" evidence="6">
    <location>
        <begin position="219"/>
        <end position="242"/>
    </location>
</feature>
<proteinExistence type="predicted"/>
<feature type="transmembrane region" description="Helical" evidence="6">
    <location>
        <begin position="12"/>
        <end position="38"/>
    </location>
</feature>
<evidence type="ECO:0000256" key="3">
    <source>
        <dbReference type="ARBA" id="ARBA00022692"/>
    </source>
</evidence>
<evidence type="ECO:0000256" key="4">
    <source>
        <dbReference type="ARBA" id="ARBA00022989"/>
    </source>
</evidence>